<dbReference type="RefSeq" id="WP_145417679.1">
    <property type="nucleotide sequence ID" value="NZ_CP036526.1"/>
</dbReference>
<dbReference type="PROSITE" id="PS51257">
    <property type="entry name" value="PROKAR_LIPOPROTEIN"/>
    <property type="match status" value="1"/>
</dbReference>
<gene>
    <name evidence="1" type="ORF">K239x_21080</name>
</gene>
<dbReference type="OrthoDB" id="287786at2"/>
<dbReference type="AlphaFoldDB" id="A0A517NSQ9"/>
<sequence>MFRTSTFFAVVLLAAVGCHSSTDTGLDEQRDALMLSQEPADAITPTDAIEAASDSVELTLAGRIHAGDIDPFQAGQAAFMLTQLPDEGHGADDPDHADNCPFCKRRLEKAPKAIVQFKDDDGKVLDVDAKELFGIKKGDAVVVRGKVAYQEATNTLTVDATGLFKRKS</sequence>
<dbReference type="Proteomes" id="UP000319817">
    <property type="component" value="Chromosome"/>
</dbReference>
<protein>
    <submittedName>
        <fullName evidence="1">Uncharacterized protein</fullName>
    </submittedName>
</protein>
<evidence type="ECO:0000313" key="1">
    <source>
        <dbReference type="EMBL" id="QDT10153.1"/>
    </source>
</evidence>
<keyword evidence="2" id="KW-1185">Reference proteome</keyword>
<name>A0A517NSQ9_9BACT</name>
<organism evidence="1 2">
    <name type="scientific">Stieleria marina</name>
    <dbReference type="NCBI Taxonomy" id="1930275"/>
    <lineage>
        <taxon>Bacteria</taxon>
        <taxon>Pseudomonadati</taxon>
        <taxon>Planctomycetota</taxon>
        <taxon>Planctomycetia</taxon>
        <taxon>Pirellulales</taxon>
        <taxon>Pirellulaceae</taxon>
        <taxon>Stieleria</taxon>
    </lineage>
</organism>
<evidence type="ECO:0000313" key="2">
    <source>
        <dbReference type="Proteomes" id="UP000319817"/>
    </source>
</evidence>
<dbReference type="EMBL" id="CP036526">
    <property type="protein sequence ID" value="QDT10153.1"/>
    <property type="molecule type" value="Genomic_DNA"/>
</dbReference>
<proteinExistence type="predicted"/>
<accession>A0A517NSQ9</accession>
<reference evidence="1 2" key="1">
    <citation type="submission" date="2019-02" db="EMBL/GenBank/DDBJ databases">
        <title>Deep-cultivation of Planctomycetes and their phenomic and genomic characterization uncovers novel biology.</title>
        <authorList>
            <person name="Wiegand S."/>
            <person name="Jogler M."/>
            <person name="Boedeker C."/>
            <person name="Pinto D."/>
            <person name="Vollmers J."/>
            <person name="Rivas-Marin E."/>
            <person name="Kohn T."/>
            <person name="Peeters S.H."/>
            <person name="Heuer A."/>
            <person name="Rast P."/>
            <person name="Oberbeckmann S."/>
            <person name="Bunk B."/>
            <person name="Jeske O."/>
            <person name="Meyerdierks A."/>
            <person name="Storesund J.E."/>
            <person name="Kallscheuer N."/>
            <person name="Luecker S."/>
            <person name="Lage O.M."/>
            <person name="Pohl T."/>
            <person name="Merkel B.J."/>
            <person name="Hornburger P."/>
            <person name="Mueller R.-W."/>
            <person name="Bruemmer F."/>
            <person name="Labrenz M."/>
            <person name="Spormann A.M."/>
            <person name="Op den Camp H."/>
            <person name="Overmann J."/>
            <person name="Amann R."/>
            <person name="Jetten M.S.M."/>
            <person name="Mascher T."/>
            <person name="Medema M.H."/>
            <person name="Devos D.P."/>
            <person name="Kaster A.-K."/>
            <person name="Ovreas L."/>
            <person name="Rohde M."/>
            <person name="Galperin M.Y."/>
            <person name="Jogler C."/>
        </authorList>
    </citation>
    <scope>NUCLEOTIDE SEQUENCE [LARGE SCALE GENOMIC DNA]</scope>
    <source>
        <strain evidence="1 2">K23_9</strain>
    </source>
</reference>